<evidence type="ECO:0000313" key="3">
    <source>
        <dbReference type="EMBL" id="QBM87161.1"/>
    </source>
</evidence>
<evidence type="ECO:0000259" key="2">
    <source>
        <dbReference type="Pfam" id="PF14616"/>
    </source>
</evidence>
<accession>A0A4P6XN14</accession>
<protein>
    <recommendedName>
        <fullName evidence="2">Transcription regulator Rua1 C-terminal domain-containing protein</fullName>
    </recommendedName>
</protein>
<sequence>MGLEGAYVTESAPSHKHSSSNSVHTSLLLTSPASSLTSLPFENFPELLPVAYSYDTDLDLQFAMPVYSGALTAYSDPLLDLAPEQRQEDYFTDRLYDDSYSLTYSHEATNFNFATHVDAFSGANTNVSAERNLCLNIDVQGSEPVHEIVKFEDIENLFESDIGLFEQLGFLFDDSSDLFLVDPNNLSYNNMSYNNMSQAETGAMILDSDYSPKEIILYDAPEYTHTAEFGGAGSLVPALETATNPQNLSKVPRSFQKGNAAQVVLDGRTDISHMIRKSAKMMKIIMPYQARGPHISINSQNSMAKGRKKSPQGSKKLSAAAQSKERVTKPLVATFKKPKRMKRVFDYSEAKVNTIEVPCPELRNRLVTREQIIEALGDQFDHSKAELVCDINRRRYVRESLDGLEGLHPNVAYEKNYLFNISHPYQQEFTRVELDPTTGAPIKETRSALCCYCEDLRFYELKNSCYSQHMSHSHGVYTDNSLAPDPILQGKYSMSKKFTPGRKTTPRPRDHPGVVCPVCLDLIEVCCWSSTREKNPLSNYLRHFRDKHRVEKRKETFFNLKA</sequence>
<dbReference type="Proteomes" id="UP000292447">
    <property type="component" value="Chromosome II"/>
</dbReference>
<evidence type="ECO:0000313" key="4">
    <source>
        <dbReference type="Proteomes" id="UP000292447"/>
    </source>
</evidence>
<dbReference type="InterPro" id="IPR028012">
    <property type="entry name" value="Rua1_C"/>
</dbReference>
<proteinExistence type="predicted"/>
<dbReference type="Pfam" id="PF14616">
    <property type="entry name" value="Rua1_C"/>
    <property type="match status" value="1"/>
</dbReference>
<feature type="domain" description="Transcription regulator Rua1 C-terminal" evidence="2">
    <location>
        <begin position="420"/>
        <end position="548"/>
    </location>
</feature>
<organism evidence="3 4">
    <name type="scientific">Metschnikowia aff. pulcherrima</name>
    <dbReference type="NCBI Taxonomy" id="2163413"/>
    <lineage>
        <taxon>Eukaryota</taxon>
        <taxon>Fungi</taxon>
        <taxon>Dikarya</taxon>
        <taxon>Ascomycota</taxon>
        <taxon>Saccharomycotina</taxon>
        <taxon>Pichiomycetes</taxon>
        <taxon>Metschnikowiaceae</taxon>
        <taxon>Metschnikowia</taxon>
    </lineage>
</organism>
<dbReference type="AlphaFoldDB" id="A0A4P6XN14"/>
<gene>
    <name evidence="3" type="primary">MPUL0B03600</name>
    <name evidence="3" type="ORF">METSCH_B03600</name>
</gene>
<feature type="region of interest" description="Disordered" evidence="1">
    <location>
        <begin position="1"/>
        <end position="21"/>
    </location>
</feature>
<name>A0A4P6XN14_9ASCO</name>
<reference evidence="4" key="1">
    <citation type="submission" date="2019-03" db="EMBL/GenBank/DDBJ databases">
        <title>Snf2 controls pulcherriminic acid biosynthesis and connects pigmentation and antifungal activity of the yeast Metschnikowia pulcherrima.</title>
        <authorList>
            <person name="Gore-Lloyd D."/>
            <person name="Sumann I."/>
            <person name="Brachmann A.O."/>
            <person name="Schneeberger K."/>
            <person name="Ortiz-Merino R.A."/>
            <person name="Moreno-Beltran M."/>
            <person name="Schlaefli M."/>
            <person name="Kirner P."/>
            <person name="Santos Kron A."/>
            <person name="Wolfe K.H."/>
            <person name="Piel J."/>
            <person name="Ahrens C.H."/>
            <person name="Henk D."/>
            <person name="Freimoser F.M."/>
        </authorList>
    </citation>
    <scope>NUCLEOTIDE SEQUENCE [LARGE SCALE GENOMIC DNA]</scope>
    <source>
        <strain evidence="4">APC 1.2</strain>
    </source>
</reference>
<feature type="region of interest" description="Disordered" evidence="1">
    <location>
        <begin position="295"/>
        <end position="323"/>
    </location>
</feature>
<evidence type="ECO:0000256" key="1">
    <source>
        <dbReference type="SAM" id="MobiDB-lite"/>
    </source>
</evidence>
<keyword evidence="4" id="KW-1185">Reference proteome</keyword>
<dbReference type="EMBL" id="CP034457">
    <property type="protein sequence ID" value="QBM87161.1"/>
    <property type="molecule type" value="Genomic_DNA"/>
</dbReference>